<name>A0A3Q3WJ86_MOLML</name>
<dbReference type="AlphaFoldDB" id="A0A3Q3WJ86"/>
<dbReference type="Proteomes" id="UP000261620">
    <property type="component" value="Unplaced"/>
</dbReference>
<dbReference type="Ensembl" id="ENSMMOT00000015143.1">
    <property type="protein sequence ID" value="ENSMMOP00000014898.1"/>
    <property type="gene ID" value="ENSMMOG00000011388.1"/>
</dbReference>
<keyword evidence="2" id="KW-1185">Reference proteome</keyword>
<organism evidence="1 2">
    <name type="scientific">Mola mola</name>
    <name type="common">Ocean sunfish</name>
    <name type="synonym">Tetraodon mola</name>
    <dbReference type="NCBI Taxonomy" id="94237"/>
    <lineage>
        <taxon>Eukaryota</taxon>
        <taxon>Metazoa</taxon>
        <taxon>Chordata</taxon>
        <taxon>Craniata</taxon>
        <taxon>Vertebrata</taxon>
        <taxon>Euteleostomi</taxon>
        <taxon>Actinopterygii</taxon>
        <taxon>Neopterygii</taxon>
        <taxon>Teleostei</taxon>
        <taxon>Neoteleostei</taxon>
        <taxon>Acanthomorphata</taxon>
        <taxon>Eupercaria</taxon>
        <taxon>Tetraodontiformes</taxon>
        <taxon>Molidae</taxon>
        <taxon>Mola</taxon>
    </lineage>
</organism>
<sequence>RRYSGSTGGDWEQQGCSALWWLSSGSENPQQQLLTRAIKRLHFVFSRKQSLFYPSVVFFSLKVHLHNRLKKPKQNNNMRSHILKLTQLCRLQIDLNLPFLLCEIMRNTVTGRKIITRPASSVSDEHCK</sequence>
<reference evidence="1" key="2">
    <citation type="submission" date="2025-09" db="UniProtKB">
        <authorList>
            <consortium name="Ensembl"/>
        </authorList>
    </citation>
    <scope>IDENTIFICATION</scope>
</reference>
<proteinExistence type="predicted"/>
<protein>
    <submittedName>
        <fullName evidence="1">Uncharacterized protein</fullName>
    </submittedName>
</protein>
<evidence type="ECO:0000313" key="2">
    <source>
        <dbReference type="Proteomes" id="UP000261620"/>
    </source>
</evidence>
<accession>A0A3Q3WJ86</accession>
<evidence type="ECO:0000313" key="1">
    <source>
        <dbReference type="Ensembl" id="ENSMMOP00000014898.1"/>
    </source>
</evidence>
<reference evidence="1" key="1">
    <citation type="submission" date="2025-08" db="UniProtKB">
        <authorList>
            <consortium name="Ensembl"/>
        </authorList>
    </citation>
    <scope>IDENTIFICATION</scope>
</reference>